<dbReference type="Pfam" id="PF15718">
    <property type="entry name" value="MNR"/>
    <property type="match status" value="1"/>
</dbReference>
<dbReference type="GO" id="GO:0034451">
    <property type="term" value="C:centriolar satellite"/>
    <property type="evidence" value="ECO:0007669"/>
    <property type="project" value="TreeGrafter"/>
</dbReference>
<evidence type="ECO:0000313" key="3">
    <source>
        <dbReference type="Proteomes" id="UP000762676"/>
    </source>
</evidence>
<feature type="compositionally biased region" description="Basic and acidic residues" evidence="1">
    <location>
        <begin position="549"/>
        <end position="575"/>
    </location>
</feature>
<accession>A0AAV4GET8</accession>
<dbReference type="InterPro" id="IPR031447">
    <property type="entry name" value="MNR"/>
</dbReference>
<feature type="compositionally biased region" description="Acidic residues" evidence="1">
    <location>
        <begin position="576"/>
        <end position="603"/>
    </location>
</feature>
<dbReference type="AlphaFoldDB" id="A0AAV4GET8"/>
<dbReference type="GO" id="GO:0071539">
    <property type="term" value="P:protein localization to centrosome"/>
    <property type="evidence" value="ECO:0007669"/>
    <property type="project" value="TreeGrafter"/>
</dbReference>
<keyword evidence="3" id="KW-1185">Reference proteome</keyword>
<feature type="compositionally biased region" description="Gly residues" evidence="1">
    <location>
        <begin position="465"/>
        <end position="474"/>
    </location>
</feature>
<protein>
    <submittedName>
        <fullName evidence="2">Uncharacterized protein</fullName>
    </submittedName>
</protein>
<reference evidence="2 3" key="1">
    <citation type="journal article" date="2021" name="Elife">
        <title>Chloroplast acquisition without the gene transfer in kleptoplastic sea slugs, Plakobranchus ocellatus.</title>
        <authorList>
            <person name="Maeda T."/>
            <person name="Takahashi S."/>
            <person name="Yoshida T."/>
            <person name="Shimamura S."/>
            <person name="Takaki Y."/>
            <person name="Nagai Y."/>
            <person name="Toyoda A."/>
            <person name="Suzuki Y."/>
            <person name="Arimoto A."/>
            <person name="Ishii H."/>
            <person name="Satoh N."/>
            <person name="Nishiyama T."/>
            <person name="Hasebe M."/>
            <person name="Maruyama T."/>
            <person name="Minagawa J."/>
            <person name="Obokata J."/>
            <person name="Shigenobu S."/>
        </authorList>
    </citation>
    <scope>NUCLEOTIDE SEQUENCE [LARGE SCALE GENOMIC DNA]</scope>
</reference>
<dbReference type="PANTHER" id="PTHR15732">
    <property type="entry name" value="PROTEIN MOONRAKER"/>
    <property type="match status" value="1"/>
</dbReference>
<organism evidence="2 3">
    <name type="scientific">Elysia marginata</name>
    <dbReference type="NCBI Taxonomy" id="1093978"/>
    <lineage>
        <taxon>Eukaryota</taxon>
        <taxon>Metazoa</taxon>
        <taxon>Spiralia</taxon>
        <taxon>Lophotrochozoa</taxon>
        <taxon>Mollusca</taxon>
        <taxon>Gastropoda</taxon>
        <taxon>Heterobranchia</taxon>
        <taxon>Euthyneura</taxon>
        <taxon>Panpulmonata</taxon>
        <taxon>Sacoglossa</taxon>
        <taxon>Placobranchoidea</taxon>
        <taxon>Plakobranchidae</taxon>
        <taxon>Elysia</taxon>
    </lineage>
</organism>
<evidence type="ECO:0000313" key="2">
    <source>
        <dbReference type="EMBL" id="GFR83560.1"/>
    </source>
</evidence>
<proteinExistence type="predicted"/>
<dbReference type="Proteomes" id="UP000762676">
    <property type="component" value="Unassembled WGS sequence"/>
</dbReference>
<feature type="compositionally biased region" description="Basic and acidic residues" evidence="1">
    <location>
        <begin position="350"/>
        <end position="360"/>
    </location>
</feature>
<feature type="region of interest" description="Disordered" evidence="1">
    <location>
        <begin position="338"/>
        <end position="371"/>
    </location>
</feature>
<evidence type="ECO:0000256" key="1">
    <source>
        <dbReference type="SAM" id="MobiDB-lite"/>
    </source>
</evidence>
<dbReference type="EMBL" id="BMAT01001338">
    <property type="protein sequence ID" value="GFR83560.1"/>
    <property type="molecule type" value="Genomic_DNA"/>
</dbReference>
<feature type="region of interest" description="Disordered" evidence="1">
    <location>
        <begin position="397"/>
        <end position="603"/>
    </location>
</feature>
<dbReference type="PANTHER" id="PTHR15732:SF4">
    <property type="entry name" value="PROTEIN MOONRAKER"/>
    <property type="match status" value="1"/>
</dbReference>
<comment type="caution">
    <text evidence="2">The sequence shown here is derived from an EMBL/GenBank/DDBJ whole genome shotgun (WGS) entry which is preliminary data.</text>
</comment>
<feature type="compositionally biased region" description="Low complexity" evidence="1">
    <location>
        <begin position="475"/>
        <end position="488"/>
    </location>
</feature>
<feature type="compositionally biased region" description="Polar residues" evidence="1">
    <location>
        <begin position="496"/>
        <end position="506"/>
    </location>
</feature>
<dbReference type="GO" id="GO:0007099">
    <property type="term" value="P:centriole replication"/>
    <property type="evidence" value="ECO:0007669"/>
    <property type="project" value="InterPro"/>
</dbReference>
<gene>
    <name evidence="2" type="ORF">ElyMa_000652300</name>
</gene>
<sequence>MSCQNSKSASLEIPRFGYQSLPTDKKLRSADVSNSFIDEVEHRLLARMMGQQVKGDKRDVQSPMNACDSNSEFDQTGDTTRDFNSELGDDTLDASLEDLLTREAASLVDAPTLENVKLRLRQMQQEQKEIRQRWSSLKFYDSTAKSKIFSASEVLSHRPREPPALELGGHLKPDQRQPTNWPVSKEVVEVPLIFTKPATSGARPIQYLHTVCPGGTGVKGERDSPLSVASLQQPGKRLLSLKQTTAERIAAERSRFESYLKRRSHHPSGKFDPWALVDEISEEILMDCLKDISQEVEGINEEIANHMYKSEFLVEQTKSPPSDTVYRVQAEKLTPRGHSLKLSPQGYFGEGDRAVAKSETRSPTYGEAERSRAGLVTQTDYGDLHLTLSNDHVIISQRGSPVDRRPVTPRSPAGSLRAGSASPRGFRGGMSSPTGIAAAQSPPSRGGAGTGSGHLWRSSPVSPTGSGGQGGGGSSRSPTPRSPHITRSGEGGRFTPRSSGGMTGQRSPLRDGRHSPQVSASEPLLDDVSHLLPNKSSSEEESSEVSVGPDKRRMSKEMGKVSAGEMREGGRRTDNGNEDGSNEEDEEEDYSDEDFEDVTDVEL</sequence>
<name>A0AAV4GET8_9GAST</name>